<gene>
    <name evidence="2" type="ORF">Q8A70_05755</name>
</gene>
<dbReference type="Gene3D" id="2.60.120.380">
    <property type="match status" value="1"/>
</dbReference>
<dbReference type="EMBL" id="JAUYVI010000002">
    <property type="protein sequence ID" value="MDQ7247158.1"/>
    <property type="molecule type" value="Genomic_DNA"/>
</dbReference>
<protein>
    <submittedName>
        <fullName evidence="2">Uncharacterized protein</fullName>
    </submittedName>
</protein>
<dbReference type="RefSeq" id="WP_379954562.1">
    <property type="nucleotide sequence ID" value="NZ_JAUYVI010000002.1"/>
</dbReference>
<organism evidence="2 3">
    <name type="scientific">Dongia sedimenti</name>
    <dbReference type="NCBI Taxonomy" id="3064282"/>
    <lineage>
        <taxon>Bacteria</taxon>
        <taxon>Pseudomonadati</taxon>
        <taxon>Pseudomonadota</taxon>
        <taxon>Alphaproteobacteria</taxon>
        <taxon>Rhodospirillales</taxon>
        <taxon>Dongiaceae</taxon>
        <taxon>Dongia</taxon>
    </lineage>
</organism>
<feature type="region of interest" description="Disordered" evidence="1">
    <location>
        <begin position="1"/>
        <end position="37"/>
    </location>
</feature>
<evidence type="ECO:0000256" key="1">
    <source>
        <dbReference type="SAM" id="MobiDB-lite"/>
    </source>
</evidence>
<name>A0ABU0YHF9_9PROT</name>
<proteinExistence type="predicted"/>
<keyword evidence="3" id="KW-1185">Reference proteome</keyword>
<accession>A0ABU0YHF9</accession>
<evidence type="ECO:0000313" key="3">
    <source>
        <dbReference type="Proteomes" id="UP001230156"/>
    </source>
</evidence>
<sequence length="291" mass="30178">MAISSVTSGLTSGTNTSLNNALSGTSSSSGSSTTSNLNSTLAGNNSASTIADSTSEALQQISDQIAAISATASGDVQEFEKTTQDVLYDNNATARNIGQLSLNTNRLNVISQLSAKDQVDVFSVNVATTGNTKFSALVNDPSNSNPLADSSGKVRIQIFAKGKGLVADSDSGAGEAYQNYQALKKGTFSMKSGQYIIRVTRADGVDPQAKSPYNYALQLTQGTKYTKDFTVTEQGYTEGTDDPFGITNNANSPANILADSLSDAFSNINSLPAIGTSGTSKLLGMIYSGSF</sequence>
<comment type="caution">
    <text evidence="2">The sequence shown here is derived from an EMBL/GenBank/DDBJ whole genome shotgun (WGS) entry which is preliminary data.</text>
</comment>
<dbReference type="Proteomes" id="UP001230156">
    <property type="component" value="Unassembled WGS sequence"/>
</dbReference>
<reference evidence="3" key="1">
    <citation type="submission" date="2023-08" db="EMBL/GenBank/DDBJ databases">
        <title>Rhodospirillaceae gen. nov., a novel taxon isolated from the Yangtze River Yuezi River estuary sludge.</title>
        <authorList>
            <person name="Ruan L."/>
        </authorList>
    </citation>
    <scope>NUCLEOTIDE SEQUENCE [LARGE SCALE GENOMIC DNA]</scope>
    <source>
        <strain evidence="3">R-7</strain>
    </source>
</reference>
<evidence type="ECO:0000313" key="2">
    <source>
        <dbReference type="EMBL" id="MDQ7247158.1"/>
    </source>
</evidence>